<name>A0ABW2ZH00_9SPHI</name>
<accession>A0ABW2ZH00</accession>
<evidence type="ECO:0000313" key="2">
    <source>
        <dbReference type="Proteomes" id="UP001597073"/>
    </source>
</evidence>
<keyword evidence="2" id="KW-1185">Reference proteome</keyword>
<dbReference type="Proteomes" id="UP001597073">
    <property type="component" value="Unassembled WGS sequence"/>
</dbReference>
<sequence length="51" mass="5674">MTQLFFDPDTFMPYTYLTIVQIGIIRFNVGRCLTSLLCRPVLTGGDLASSS</sequence>
<reference evidence="2" key="1">
    <citation type="journal article" date="2019" name="Int. J. Syst. Evol. Microbiol.">
        <title>The Global Catalogue of Microorganisms (GCM) 10K type strain sequencing project: providing services to taxonomists for standard genome sequencing and annotation.</title>
        <authorList>
            <consortium name="The Broad Institute Genomics Platform"/>
            <consortium name="The Broad Institute Genome Sequencing Center for Infectious Disease"/>
            <person name="Wu L."/>
            <person name="Ma J."/>
        </authorList>
    </citation>
    <scope>NUCLEOTIDE SEQUENCE [LARGE SCALE GENOMIC DNA]</scope>
    <source>
        <strain evidence="2">CCUG 60742</strain>
    </source>
</reference>
<protein>
    <submittedName>
        <fullName evidence="1">Uncharacterized protein</fullName>
    </submittedName>
</protein>
<organism evidence="1 2">
    <name type="scientific">Mucilaginibacter lutimaris</name>
    <dbReference type="NCBI Taxonomy" id="931629"/>
    <lineage>
        <taxon>Bacteria</taxon>
        <taxon>Pseudomonadati</taxon>
        <taxon>Bacteroidota</taxon>
        <taxon>Sphingobacteriia</taxon>
        <taxon>Sphingobacteriales</taxon>
        <taxon>Sphingobacteriaceae</taxon>
        <taxon>Mucilaginibacter</taxon>
    </lineage>
</organism>
<evidence type="ECO:0000313" key="1">
    <source>
        <dbReference type="EMBL" id="MFD0765462.1"/>
    </source>
</evidence>
<dbReference type="EMBL" id="JBHTIA010000007">
    <property type="protein sequence ID" value="MFD0765462.1"/>
    <property type="molecule type" value="Genomic_DNA"/>
</dbReference>
<dbReference type="RefSeq" id="WP_377142628.1">
    <property type="nucleotide sequence ID" value="NZ_JBHTIA010000007.1"/>
</dbReference>
<gene>
    <name evidence="1" type="ORF">ACFQZI_11415</name>
</gene>
<proteinExistence type="predicted"/>
<comment type="caution">
    <text evidence="1">The sequence shown here is derived from an EMBL/GenBank/DDBJ whole genome shotgun (WGS) entry which is preliminary data.</text>
</comment>